<dbReference type="Proteomes" id="UP000006727">
    <property type="component" value="Chromosome 2"/>
</dbReference>
<dbReference type="InParanoid" id="A0A7I4FKC7"/>
<organism evidence="5 6">
    <name type="scientific">Physcomitrium patens</name>
    <name type="common">Spreading-leaved earth moss</name>
    <name type="synonym">Physcomitrella patens</name>
    <dbReference type="NCBI Taxonomy" id="3218"/>
    <lineage>
        <taxon>Eukaryota</taxon>
        <taxon>Viridiplantae</taxon>
        <taxon>Streptophyta</taxon>
        <taxon>Embryophyta</taxon>
        <taxon>Bryophyta</taxon>
        <taxon>Bryophytina</taxon>
        <taxon>Bryopsida</taxon>
        <taxon>Funariidae</taxon>
        <taxon>Funariales</taxon>
        <taxon>Funariaceae</taxon>
        <taxon>Physcomitrium</taxon>
    </lineage>
</organism>
<reference evidence="5 6" key="2">
    <citation type="journal article" date="2018" name="Plant J.">
        <title>The Physcomitrella patens chromosome-scale assembly reveals moss genome structure and evolution.</title>
        <authorList>
            <person name="Lang D."/>
            <person name="Ullrich K.K."/>
            <person name="Murat F."/>
            <person name="Fuchs J."/>
            <person name="Jenkins J."/>
            <person name="Haas F.B."/>
            <person name="Piednoel M."/>
            <person name="Gundlach H."/>
            <person name="Van Bel M."/>
            <person name="Meyberg R."/>
            <person name="Vives C."/>
            <person name="Morata J."/>
            <person name="Symeonidi A."/>
            <person name="Hiss M."/>
            <person name="Muchero W."/>
            <person name="Kamisugi Y."/>
            <person name="Saleh O."/>
            <person name="Blanc G."/>
            <person name="Decker E.L."/>
            <person name="van Gessel N."/>
            <person name="Grimwood J."/>
            <person name="Hayes R.D."/>
            <person name="Graham S.W."/>
            <person name="Gunter L.E."/>
            <person name="McDaniel S.F."/>
            <person name="Hoernstein S.N.W."/>
            <person name="Larsson A."/>
            <person name="Li F.W."/>
            <person name="Perroud P.F."/>
            <person name="Phillips J."/>
            <person name="Ranjan P."/>
            <person name="Rokshar D.S."/>
            <person name="Rothfels C.J."/>
            <person name="Schneider L."/>
            <person name="Shu S."/>
            <person name="Stevenson D.W."/>
            <person name="Thummler F."/>
            <person name="Tillich M."/>
            <person name="Villarreal Aguilar J.C."/>
            <person name="Widiez T."/>
            <person name="Wong G.K."/>
            <person name="Wymore A."/>
            <person name="Zhang Y."/>
            <person name="Zimmer A.D."/>
            <person name="Quatrano R.S."/>
            <person name="Mayer K.F.X."/>
            <person name="Goodstein D."/>
            <person name="Casacuberta J.M."/>
            <person name="Vandepoele K."/>
            <person name="Reski R."/>
            <person name="Cuming A.C."/>
            <person name="Tuskan G.A."/>
            <person name="Maumus F."/>
            <person name="Salse J."/>
            <person name="Schmutz J."/>
            <person name="Rensing S.A."/>
        </authorList>
    </citation>
    <scope>NUCLEOTIDE SEQUENCE [LARGE SCALE GENOMIC DNA]</scope>
    <source>
        <strain evidence="5 6">cv. Gransden 2004</strain>
    </source>
</reference>
<reference evidence="5 6" key="1">
    <citation type="journal article" date="2008" name="Science">
        <title>The Physcomitrella genome reveals evolutionary insights into the conquest of land by plants.</title>
        <authorList>
            <person name="Rensing S."/>
            <person name="Lang D."/>
            <person name="Zimmer A."/>
            <person name="Terry A."/>
            <person name="Salamov A."/>
            <person name="Shapiro H."/>
            <person name="Nishiyama T."/>
            <person name="Perroud P.-F."/>
            <person name="Lindquist E."/>
            <person name="Kamisugi Y."/>
            <person name="Tanahashi T."/>
            <person name="Sakakibara K."/>
            <person name="Fujita T."/>
            <person name="Oishi K."/>
            <person name="Shin-I T."/>
            <person name="Kuroki Y."/>
            <person name="Toyoda A."/>
            <person name="Suzuki Y."/>
            <person name="Hashimoto A."/>
            <person name="Yamaguchi K."/>
            <person name="Sugano A."/>
            <person name="Kohara Y."/>
            <person name="Fujiyama A."/>
            <person name="Anterola A."/>
            <person name="Aoki S."/>
            <person name="Ashton N."/>
            <person name="Barbazuk W.B."/>
            <person name="Barker E."/>
            <person name="Bennetzen J."/>
            <person name="Bezanilla M."/>
            <person name="Blankenship R."/>
            <person name="Cho S.H."/>
            <person name="Dutcher S."/>
            <person name="Estelle M."/>
            <person name="Fawcett J.A."/>
            <person name="Gundlach H."/>
            <person name="Hanada K."/>
            <person name="Heyl A."/>
            <person name="Hicks K.A."/>
            <person name="Hugh J."/>
            <person name="Lohr M."/>
            <person name="Mayer K."/>
            <person name="Melkozernov A."/>
            <person name="Murata T."/>
            <person name="Nelson D."/>
            <person name="Pils B."/>
            <person name="Prigge M."/>
            <person name="Reiss B."/>
            <person name="Renner T."/>
            <person name="Rombauts S."/>
            <person name="Rushton P."/>
            <person name="Sanderfoot A."/>
            <person name="Schween G."/>
            <person name="Shiu S.-H."/>
            <person name="Stueber K."/>
            <person name="Theodoulou F.L."/>
            <person name="Tu H."/>
            <person name="Van de Peer Y."/>
            <person name="Verrier P.J."/>
            <person name="Waters E."/>
            <person name="Wood A."/>
            <person name="Yang L."/>
            <person name="Cove D."/>
            <person name="Cuming A."/>
            <person name="Hasebe M."/>
            <person name="Lucas S."/>
            <person name="Mishler D.B."/>
            <person name="Reski R."/>
            <person name="Grigoriev I."/>
            <person name="Quatrano R.S."/>
            <person name="Boore J.L."/>
        </authorList>
    </citation>
    <scope>NUCLEOTIDE SEQUENCE [LARGE SCALE GENOMIC DNA]</scope>
    <source>
        <strain evidence="5 6">cv. Gransden 2004</strain>
    </source>
</reference>
<dbReference type="GO" id="GO:0005634">
    <property type="term" value="C:nucleus"/>
    <property type="evidence" value="ECO:0000318"/>
    <property type="project" value="GO_Central"/>
</dbReference>
<comment type="function">
    <text evidence="4">Chaperone protein which promotes assembly of the 20S proteasome as part of a heterodimer with PSMG1.</text>
</comment>
<gene>
    <name evidence="5" type="primary">LOC112278746</name>
</gene>
<comment type="subunit">
    <text evidence="4">Forms a heterodimer with PSMG1.</text>
</comment>
<accession>A0A7I4FKC7</accession>
<evidence type="ECO:0000256" key="1">
    <source>
        <dbReference type="ARBA" id="ARBA00019186"/>
    </source>
</evidence>
<protein>
    <recommendedName>
        <fullName evidence="1 4">Proteasome assembly chaperone 2</fullName>
    </recommendedName>
</protein>
<comment type="similarity">
    <text evidence="3 4">Belongs to the PSMG2 family.</text>
</comment>
<evidence type="ECO:0000256" key="2">
    <source>
        <dbReference type="ARBA" id="ARBA00023186"/>
    </source>
</evidence>
<dbReference type="AlphaFoldDB" id="A0A7I4FKC7"/>
<evidence type="ECO:0000313" key="6">
    <source>
        <dbReference type="Proteomes" id="UP000006727"/>
    </source>
</evidence>
<dbReference type="Gramene" id="Pp3c2_22478V3.2">
    <property type="protein sequence ID" value="Pp3c2_22478V3.2"/>
    <property type="gene ID" value="Pp3c2_22478"/>
</dbReference>
<dbReference type="GO" id="GO:0043248">
    <property type="term" value="P:proteasome assembly"/>
    <property type="evidence" value="ECO:0000318"/>
    <property type="project" value="GO_Central"/>
</dbReference>
<dbReference type="Pfam" id="PF09754">
    <property type="entry name" value="PAC2"/>
    <property type="match status" value="1"/>
</dbReference>
<dbReference type="FunCoup" id="A0A7I4FKC7">
    <property type="interactions" value="3695"/>
</dbReference>
<dbReference type="EMBL" id="ABEU02000002">
    <property type="status" value="NOT_ANNOTATED_CDS"/>
    <property type="molecule type" value="Genomic_DNA"/>
</dbReference>
<proteinExistence type="inferred from homology"/>
<dbReference type="PANTHER" id="PTHR12970">
    <property type="entry name" value="PROTEASOME ASSEMBLY CHAPERONE 2"/>
    <property type="match status" value="1"/>
</dbReference>
<reference evidence="5" key="3">
    <citation type="submission" date="2020-12" db="UniProtKB">
        <authorList>
            <consortium name="EnsemblPlants"/>
        </authorList>
    </citation>
    <scope>IDENTIFICATION</scope>
</reference>
<evidence type="ECO:0000256" key="4">
    <source>
        <dbReference type="PIRNR" id="PIRNR010044"/>
    </source>
</evidence>
<dbReference type="InterPro" id="IPR016562">
    <property type="entry name" value="Proteasome_assmbl_chp_2_euk"/>
</dbReference>
<dbReference type="PANTHER" id="PTHR12970:SF1">
    <property type="entry name" value="PROTEASOME ASSEMBLY CHAPERONE 2"/>
    <property type="match status" value="1"/>
</dbReference>
<dbReference type="InterPro" id="IPR038389">
    <property type="entry name" value="PSMG2_sf"/>
</dbReference>
<dbReference type="InterPro" id="IPR019151">
    <property type="entry name" value="Proteasome_assmbl_chaperone_2"/>
</dbReference>
<dbReference type="PIRSF" id="PIRSF010044">
    <property type="entry name" value="UCP010044"/>
    <property type="match status" value="1"/>
</dbReference>
<evidence type="ECO:0000256" key="3">
    <source>
        <dbReference type="ARBA" id="ARBA00025745"/>
    </source>
</evidence>
<dbReference type="Gene3D" id="3.40.50.10900">
    <property type="entry name" value="PAC-like subunit"/>
    <property type="match status" value="2"/>
</dbReference>
<sequence>MDFVELEGGEGHLQHTGSLIVPALSMGNAGQLAVDLLISHGACKSGYLDEPHVLPCVGNDPFGPSANGDLAVALEVYEDAELNASIIQQRSPVIKQGTMMKFSKNLATWAAQEGVKEVIILSGLDSGKVQRSETNAMQLQYISTANEDGSDDRCEQLGWKRLHHYLPSSEAWQVLDHQAMSAEDSLYSEIPQSDDLYFPRQPFASLLACCKAQGLKVVCILCFCAEGDNVPDAFLIADGLHRLLCHEKKEPQGSGVTWKIPLSWTTVYGPPPDDTMFC</sequence>
<dbReference type="FunFam" id="3.40.50.10900:FF:000004">
    <property type="entry name" value="Proteasome assembly chaperone 2"/>
    <property type="match status" value="1"/>
</dbReference>
<dbReference type="GO" id="GO:0005829">
    <property type="term" value="C:cytosol"/>
    <property type="evidence" value="ECO:0000318"/>
    <property type="project" value="GO_Central"/>
</dbReference>
<keyword evidence="6" id="KW-1185">Reference proteome</keyword>
<dbReference type="OMA" id="WKEHTGE"/>
<dbReference type="EnsemblPlants" id="Pp3c2_22478V3.2">
    <property type="protein sequence ID" value="Pp3c2_22478V3.2"/>
    <property type="gene ID" value="Pp3c2_22478"/>
</dbReference>
<evidence type="ECO:0000313" key="5">
    <source>
        <dbReference type="EnsemblPlants" id="Pp3c2_22478V3.2"/>
    </source>
</evidence>
<name>A0A7I4FKC7_PHYPA</name>
<keyword evidence="2 4" id="KW-0143">Chaperone</keyword>